<evidence type="ECO:0000256" key="3">
    <source>
        <dbReference type="SAM" id="MobiDB-lite"/>
    </source>
</evidence>
<evidence type="ECO:0000256" key="1">
    <source>
        <dbReference type="ARBA" id="ARBA00004196"/>
    </source>
</evidence>
<dbReference type="AlphaFoldDB" id="A0A1C6IWP2"/>
<dbReference type="Gene3D" id="2.40.50.100">
    <property type="match status" value="2"/>
</dbReference>
<feature type="transmembrane region" description="Helical" evidence="4">
    <location>
        <begin position="16"/>
        <end position="37"/>
    </location>
</feature>
<dbReference type="SUPFAM" id="SSF111369">
    <property type="entry name" value="HlyD-like secretion proteins"/>
    <property type="match status" value="1"/>
</dbReference>
<accession>A0A1C6IWP2</accession>
<feature type="region of interest" description="Disordered" evidence="3">
    <location>
        <begin position="396"/>
        <end position="429"/>
    </location>
</feature>
<reference evidence="5" key="1">
    <citation type="submission" date="2015-09" db="EMBL/GenBank/DDBJ databases">
        <authorList>
            <consortium name="Pathogen Informatics"/>
        </authorList>
    </citation>
    <scope>NUCLEOTIDE SEQUENCE</scope>
    <source>
        <strain evidence="5">2789STDY5834896</strain>
    </source>
</reference>
<keyword evidence="2" id="KW-0175">Coiled coil</keyword>
<dbReference type="EMBL" id="FMHG01000001">
    <property type="protein sequence ID" value="SCJ74256.1"/>
    <property type="molecule type" value="Genomic_DNA"/>
</dbReference>
<dbReference type="Gene3D" id="2.40.30.170">
    <property type="match status" value="1"/>
</dbReference>
<evidence type="ECO:0000313" key="5">
    <source>
        <dbReference type="EMBL" id="SCJ74256.1"/>
    </source>
</evidence>
<name>A0A1C6IWP2_9FIRM</name>
<keyword evidence="4" id="KW-0812">Transmembrane</keyword>
<dbReference type="InterPro" id="IPR050465">
    <property type="entry name" value="UPF0194_transport"/>
</dbReference>
<proteinExistence type="predicted"/>
<organism evidence="5">
    <name type="scientific">uncultured Anaerotruncus sp</name>
    <dbReference type="NCBI Taxonomy" id="905011"/>
    <lineage>
        <taxon>Bacteria</taxon>
        <taxon>Bacillati</taxon>
        <taxon>Bacillota</taxon>
        <taxon>Clostridia</taxon>
        <taxon>Eubacteriales</taxon>
        <taxon>Oscillospiraceae</taxon>
        <taxon>Anaerotruncus</taxon>
        <taxon>environmental samples</taxon>
    </lineage>
</organism>
<dbReference type="GO" id="GO:0030313">
    <property type="term" value="C:cell envelope"/>
    <property type="evidence" value="ECO:0007669"/>
    <property type="project" value="UniProtKB-SubCell"/>
</dbReference>
<dbReference type="PANTHER" id="PTHR32347">
    <property type="entry name" value="EFFLUX SYSTEM COMPONENT YKNX-RELATED"/>
    <property type="match status" value="1"/>
</dbReference>
<keyword evidence="4" id="KW-1133">Transmembrane helix</keyword>
<feature type="compositionally biased region" description="Gly residues" evidence="3">
    <location>
        <begin position="409"/>
        <end position="426"/>
    </location>
</feature>
<protein>
    <submittedName>
        <fullName evidence="5">Macrolide transporter subunit MacA</fullName>
    </submittedName>
</protein>
<sequence>MEKGAFLTFVRQHKKTVALSLAGVAAVGGTLGIWAALHRGGGESAGTEYARNVVLSKGELNQSVLVSGTVESAQVSSVTTTLPYKVKSVNVKVGDMVKKGDIICVLDDGELRRELADKQKAAGGEVKTLQESRDKAYRQLAAARTARGTEQAAQDQLVENARQVLAGAETEVQRTAPIYTAAQNAYDTMAAAVAPAQIAYDQAAAERQRAYGAWVQSGGGTGTAPHQHYQQMLQQEQQCAQALEDAKTLYDYERYAQALQAAKAPYDQAAASRQQAQEAYDQALATRTRTLGEQDAGIAELEAAAGTATSQLESSAAGKELEELQKKLEETTLRAETDGKVTALAVNVGSVCKGDVATIQSTDQLIVSVKIPEYDIAKVTVGMPVNITSDAAKQPVKGTLSRISPTAGTAGGNSGEGTNGGSGGDSGFSADITVHDPKGLFIGSKAKAEIVVSQKKDVFTVPLDALKTGKDGGDCVLLLQPDGKYKEVPVTVGAQNDFDAEVSGPDITEGAQVLANASWEELAGQAAGDLEKEEML</sequence>
<keyword evidence="4" id="KW-0472">Membrane</keyword>
<evidence type="ECO:0000256" key="2">
    <source>
        <dbReference type="ARBA" id="ARBA00023054"/>
    </source>
</evidence>
<dbReference type="Gene3D" id="2.40.420.20">
    <property type="match status" value="1"/>
</dbReference>
<evidence type="ECO:0000256" key="4">
    <source>
        <dbReference type="SAM" id="Phobius"/>
    </source>
</evidence>
<comment type="subcellular location">
    <subcellularLocation>
        <location evidence="1">Cell envelope</location>
    </subcellularLocation>
</comment>
<dbReference type="Gene3D" id="1.10.287.470">
    <property type="entry name" value="Helix hairpin bin"/>
    <property type="match status" value="1"/>
</dbReference>
<gene>
    <name evidence="5" type="ORF">SAMEA3545359_01739</name>
</gene>